<organism evidence="1 2">
    <name type="scientific">Trichophyton equinum (strain ATCC MYA-4606 / CBS 127.97)</name>
    <name type="common">Horse ringworm fungus</name>
    <dbReference type="NCBI Taxonomy" id="559882"/>
    <lineage>
        <taxon>Eukaryota</taxon>
        <taxon>Fungi</taxon>
        <taxon>Dikarya</taxon>
        <taxon>Ascomycota</taxon>
        <taxon>Pezizomycotina</taxon>
        <taxon>Eurotiomycetes</taxon>
        <taxon>Eurotiomycetidae</taxon>
        <taxon>Onygenales</taxon>
        <taxon>Arthrodermataceae</taxon>
        <taxon>Trichophyton</taxon>
    </lineage>
</organism>
<name>F2Q1W9_TRIEC</name>
<dbReference type="HOGENOM" id="CLU_1788190_0_0_1"/>
<protein>
    <submittedName>
        <fullName evidence="1">Uncharacterized protein</fullName>
    </submittedName>
</protein>
<dbReference type="AlphaFoldDB" id="F2Q1W9"/>
<gene>
    <name evidence="1" type="ORF">TEQG_06888</name>
</gene>
<sequence length="145" mass="15635">MQHHPASIPVLGPQLVRCPDTLVCSARAMETLGGEALQGKRKGPSPKATMGRSHLLLSFARRSSLLSASIRFVIRGARSHQRRPHFLPLFSFITGLPFLDSRGSSAHPPAPVPCLLLLGRRREITIGGGLPRLESGTVSTPVFSQ</sequence>
<keyword evidence="2" id="KW-1185">Reference proteome</keyword>
<evidence type="ECO:0000313" key="1">
    <source>
        <dbReference type="EMBL" id="EGE08137.1"/>
    </source>
</evidence>
<dbReference type="Proteomes" id="UP000009169">
    <property type="component" value="Unassembled WGS sequence"/>
</dbReference>
<proteinExistence type="predicted"/>
<reference evidence="2" key="1">
    <citation type="journal article" date="2012" name="MBio">
        <title>Comparative genome analysis of Trichophyton rubrum and related dermatophytes reveals candidate genes involved in infection.</title>
        <authorList>
            <person name="Martinez D.A."/>
            <person name="Oliver B.G."/>
            <person name="Graeser Y."/>
            <person name="Goldberg J.M."/>
            <person name="Li W."/>
            <person name="Martinez-Rossi N.M."/>
            <person name="Monod M."/>
            <person name="Shelest E."/>
            <person name="Barton R.C."/>
            <person name="Birch E."/>
            <person name="Brakhage A.A."/>
            <person name="Chen Z."/>
            <person name="Gurr S.J."/>
            <person name="Heiman D."/>
            <person name="Heitman J."/>
            <person name="Kosti I."/>
            <person name="Rossi A."/>
            <person name="Saif S."/>
            <person name="Samalova M."/>
            <person name="Saunders C.W."/>
            <person name="Shea T."/>
            <person name="Summerbell R.C."/>
            <person name="Xu J."/>
            <person name="Young S."/>
            <person name="Zeng Q."/>
            <person name="Birren B.W."/>
            <person name="Cuomo C.A."/>
            <person name="White T.C."/>
        </authorList>
    </citation>
    <scope>NUCLEOTIDE SEQUENCE [LARGE SCALE GENOMIC DNA]</scope>
    <source>
        <strain evidence="2">ATCC MYA-4606 / CBS 127.97</strain>
    </source>
</reference>
<dbReference type="VEuPathDB" id="FungiDB:TEQG_06888"/>
<dbReference type="EMBL" id="DS995773">
    <property type="protein sequence ID" value="EGE08137.1"/>
    <property type="molecule type" value="Genomic_DNA"/>
</dbReference>
<accession>F2Q1W9</accession>
<evidence type="ECO:0000313" key="2">
    <source>
        <dbReference type="Proteomes" id="UP000009169"/>
    </source>
</evidence>